<reference evidence="1 2" key="1">
    <citation type="submission" date="2018-01" db="EMBL/GenBank/DDBJ databases">
        <title>Complete genome sequence of Salinigranum rubrum GX10T, an extremely halophilic archaeon isolated from a marine solar saltern.</title>
        <authorList>
            <person name="Han S."/>
        </authorList>
    </citation>
    <scope>NUCLEOTIDE SEQUENCE [LARGE SCALE GENOMIC DNA]</scope>
    <source>
        <strain evidence="1 2">GX10</strain>
        <plasmid evidence="2">Plasmid unnamed3</plasmid>
    </source>
</reference>
<dbReference type="Pfam" id="PF13365">
    <property type="entry name" value="Trypsin_2"/>
    <property type="match status" value="1"/>
</dbReference>
<dbReference type="AlphaFoldDB" id="A0A2I8VRD1"/>
<name>A0A2I8VRD1_9EURY</name>
<dbReference type="EMBL" id="CP026312">
    <property type="protein sequence ID" value="AUV84472.1"/>
    <property type="molecule type" value="Genomic_DNA"/>
</dbReference>
<proteinExistence type="predicted"/>
<evidence type="ECO:0000313" key="2">
    <source>
        <dbReference type="Proteomes" id="UP000236584"/>
    </source>
</evidence>
<keyword evidence="2" id="KW-1185">Reference proteome</keyword>
<dbReference type="InterPro" id="IPR043504">
    <property type="entry name" value="Peptidase_S1_PA_chymotrypsin"/>
</dbReference>
<dbReference type="GeneID" id="35595082"/>
<organism evidence="1 2">
    <name type="scientific">Salinigranum rubrum</name>
    <dbReference type="NCBI Taxonomy" id="755307"/>
    <lineage>
        <taxon>Archaea</taxon>
        <taxon>Methanobacteriati</taxon>
        <taxon>Methanobacteriota</taxon>
        <taxon>Stenosarchaea group</taxon>
        <taxon>Halobacteria</taxon>
        <taxon>Halobacteriales</taxon>
        <taxon>Haloferacaceae</taxon>
        <taxon>Salinigranum</taxon>
    </lineage>
</organism>
<dbReference type="PANTHER" id="PTHR43019">
    <property type="entry name" value="SERINE ENDOPROTEASE DEGS"/>
    <property type="match status" value="1"/>
</dbReference>
<keyword evidence="1" id="KW-0614">Plasmid</keyword>
<accession>A0A2I8VRD1</accession>
<dbReference type="SUPFAM" id="SSF50494">
    <property type="entry name" value="Trypsin-like serine proteases"/>
    <property type="match status" value="1"/>
</dbReference>
<evidence type="ECO:0008006" key="3">
    <source>
        <dbReference type="Google" id="ProtNLM"/>
    </source>
</evidence>
<evidence type="ECO:0000313" key="1">
    <source>
        <dbReference type="EMBL" id="AUV84472.1"/>
    </source>
</evidence>
<geneLocation type="plasmid" evidence="1">
    <name>unnamed3</name>
</geneLocation>
<protein>
    <recommendedName>
        <fullName evidence="3">Serine protease</fullName>
    </recommendedName>
</protein>
<sequence length="248" mass="26580">MESQFERLPAATLQISCGESTPLGDGTGFHFHSEDLVVTNAHVVEPAVHGSVPVFAHTESGEEAELSLRTYSPPANAGGHDYAILELQGDLGDDRLTLHPHTTGVTRGDEVLFAGYPHGIGDLLVHHARVSGHGDAGFYMDGSVNGGNSGGPIIDAETGAVVGLVTYKRYVEPDDLRRVIRELREVRDEAADRTGFIHERGADMQNQTRVLAETSELLEQVLKHNANSGIGIGKPIHHASQAIDELSD</sequence>
<dbReference type="PANTHER" id="PTHR43019:SF23">
    <property type="entry name" value="PROTEASE DO-LIKE 5, CHLOROPLASTIC"/>
    <property type="match status" value="1"/>
</dbReference>
<dbReference type="RefSeq" id="WP_103428151.1">
    <property type="nucleotide sequence ID" value="NZ_CP026312.1"/>
</dbReference>
<dbReference type="InterPro" id="IPR009003">
    <property type="entry name" value="Peptidase_S1_PA"/>
</dbReference>
<dbReference type="KEGG" id="srub:C2R22_23280"/>
<dbReference type="OrthoDB" id="351218at2157"/>
<dbReference type="Proteomes" id="UP000236584">
    <property type="component" value="Plasmid unnamed3"/>
</dbReference>
<dbReference type="Gene3D" id="2.40.10.10">
    <property type="entry name" value="Trypsin-like serine proteases"/>
    <property type="match status" value="2"/>
</dbReference>
<gene>
    <name evidence="1" type="ORF">C2R22_23280</name>
</gene>